<dbReference type="EMBL" id="CP039351">
    <property type="protein sequence ID" value="QCD99253.1"/>
    <property type="molecule type" value="Genomic_DNA"/>
</dbReference>
<gene>
    <name evidence="1" type="ORF">DEO72_LG7g534</name>
</gene>
<dbReference type="AlphaFoldDB" id="A0A4D6MEP8"/>
<sequence length="169" mass="19512">MEPFVGSEGEYNFAHSYLTATFREGKMKEYDDGVQFEGSFSTLFCIPYSCTFELLTELVTKSLNLQIATNINKLYFRQPMFNENGVVMYHATELACDEDVMRMIMCKPQLPINSIIEFFVTYKECPYRHGLMFKSHAVVSMSIRHNCTFTKLVEKISHGICCGDRKMIT</sequence>
<name>A0A4D6MEP8_VIGUN</name>
<protein>
    <submittedName>
        <fullName evidence="1">Uncharacterized protein</fullName>
    </submittedName>
</protein>
<dbReference type="Proteomes" id="UP000501690">
    <property type="component" value="Linkage Group LG7"/>
</dbReference>
<proteinExistence type="predicted"/>
<organism evidence="1 2">
    <name type="scientific">Vigna unguiculata</name>
    <name type="common">Cowpea</name>
    <dbReference type="NCBI Taxonomy" id="3917"/>
    <lineage>
        <taxon>Eukaryota</taxon>
        <taxon>Viridiplantae</taxon>
        <taxon>Streptophyta</taxon>
        <taxon>Embryophyta</taxon>
        <taxon>Tracheophyta</taxon>
        <taxon>Spermatophyta</taxon>
        <taxon>Magnoliopsida</taxon>
        <taxon>eudicotyledons</taxon>
        <taxon>Gunneridae</taxon>
        <taxon>Pentapetalae</taxon>
        <taxon>rosids</taxon>
        <taxon>fabids</taxon>
        <taxon>Fabales</taxon>
        <taxon>Fabaceae</taxon>
        <taxon>Papilionoideae</taxon>
        <taxon>50 kb inversion clade</taxon>
        <taxon>NPAAA clade</taxon>
        <taxon>indigoferoid/millettioid clade</taxon>
        <taxon>Phaseoleae</taxon>
        <taxon>Vigna</taxon>
    </lineage>
</organism>
<accession>A0A4D6MEP8</accession>
<evidence type="ECO:0000313" key="1">
    <source>
        <dbReference type="EMBL" id="QCD99253.1"/>
    </source>
</evidence>
<evidence type="ECO:0000313" key="2">
    <source>
        <dbReference type="Proteomes" id="UP000501690"/>
    </source>
</evidence>
<reference evidence="1 2" key="1">
    <citation type="submission" date="2019-04" db="EMBL/GenBank/DDBJ databases">
        <title>An improved genome assembly and genetic linkage map for asparagus bean, Vigna unguiculata ssp. sesquipedialis.</title>
        <authorList>
            <person name="Xia Q."/>
            <person name="Zhang R."/>
            <person name="Dong Y."/>
        </authorList>
    </citation>
    <scope>NUCLEOTIDE SEQUENCE [LARGE SCALE GENOMIC DNA]</scope>
    <source>
        <tissue evidence="1">Leaf</tissue>
    </source>
</reference>
<keyword evidence="2" id="KW-1185">Reference proteome</keyword>